<feature type="domain" description="AMMECR1" evidence="1">
    <location>
        <begin position="1"/>
        <end position="169"/>
    </location>
</feature>
<dbReference type="Pfam" id="PF01871">
    <property type="entry name" value="AMMECR1"/>
    <property type="match status" value="1"/>
</dbReference>
<dbReference type="InterPro" id="IPR027623">
    <property type="entry name" value="AmmeMemoSam_A"/>
</dbReference>
<evidence type="ECO:0000259" key="1">
    <source>
        <dbReference type="PROSITE" id="PS51112"/>
    </source>
</evidence>
<dbReference type="InterPro" id="IPR023473">
    <property type="entry name" value="AMMECR1"/>
</dbReference>
<dbReference type="KEGG" id="bana:BARAN1_0443"/>
<dbReference type="PANTHER" id="PTHR13016">
    <property type="entry name" value="AMMECR1 HOMOLOG"/>
    <property type="match status" value="1"/>
</dbReference>
<dbReference type="Proteomes" id="UP000249818">
    <property type="component" value="Chromosome BARAN1"/>
</dbReference>
<evidence type="ECO:0000313" key="3">
    <source>
        <dbReference type="Proteomes" id="UP000249818"/>
    </source>
</evidence>
<dbReference type="EMBL" id="LS483254">
    <property type="protein sequence ID" value="SQD92468.1"/>
    <property type="molecule type" value="Genomic_DNA"/>
</dbReference>
<dbReference type="PROSITE" id="PS51112">
    <property type="entry name" value="AMMECR1"/>
    <property type="match status" value="1"/>
</dbReference>
<dbReference type="PANTHER" id="PTHR13016:SF0">
    <property type="entry name" value="AMME SYNDROME CANDIDATE GENE 1 PROTEIN"/>
    <property type="match status" value="1"/>
</dbReference>
<dbReference type="InterPro" id="IPR002733">
    <property type="entry name" value="AMMECR1_domain"/>
</dbReference>
<dbReference type="SUPFAM" id="SSF143447">
    <property type="entry name" value="AMMECR1-like"/>
    <property type="match status" value="1"/>
</dbReference>
<dbReference type="Gene3D" id="3.30.700.20">
    <property type="entry name" value="Hypothetical protein ph0010, domain 1"/>
    <property type="match status" value="1"/>
</dbReference>
<keyword evidence="3" id="KW-1185">Reference proteome</keyword>
<organism evidence="2 3">
    <name type="scientific">Candidatus Bipolaricaulis anaerobius</name>
    <dbReference type="NCBI Taxonomy" id="2026885"/>
    <lineage>
        <taxon>Bacteria</taxon>
        <taxon>Candidatus Bipolaricaulota</taxon>
        <taxon>Candidatus Bipolaricaulia</taxon>
        <taxon>Candidatus Bipolaricaulales</taxon>
        <taxon>Candidatus Bipolaricaulaceae</taxon>
        <taxon>Candidatus Bipolaricaulis</taxon>
    </lineage>
</organism>
<dbReference type="Gene3D" id="3.30.1490.150">
    <property type="entry name" value="Hypothetical protein ph0010, domain 2"/>
    <property type="match status" value="1"/>
</dbReference>
<dbReference type="OrthoDB" id="9782820at2"/>
<dbReference type="InterPro" id="IPR036071">
    <property type="entry name" value="AMMECR1_dom_sf"/>
</dbReference>
<dbReference type="InterPro" id="IPR027485">
    <property type="entry name" value="AMMECR1_N"/>
</dbReference>
<accession>A0A2X3KV14</accession>
<protein>
    <submittedName>
        <fullName evidence="2">Protein TM_1551</fullName>
    </submittedName>
</protein>
<dbReference type="RefSeq" id="WP_122030682.1">
    <property type="nucleotide sequence ID" value="NZ_LS483254.1"/>
</dbReference>
<dbReference type="NCBIfam" id="TIGR04335">
    <property type="entry name" value="AmmeMemoSam_A"/>
    <property type="match status" value="1"/>
</dbReference>
<dbReference type="AlphaFoldDB" id="A0A2X3KV14"/>
<evidence type="ECO:0000313" key="2">
    <source>
        <dbReference type="EMBL" id="SQD92468.1"/>
    </source>
</evidence>
<name>A0A2X3KV14_9BACT</name>
<proteinExistence type="predicted"/>
<reference evidence="3" key="1">
    <citation type="submission" date="2018-05" db="EMBL/GenBank/DDBJ databases">
        <authorList>
            <person name="Hao L."/>
        </authorList>
    </citation>
    <scope>NUCLEOTIDE SEQUENCE [LARGE SCALE GENOMIC DNA]</scope>
</reference>
<gene>
    <name evidence="2" type="ORF">BARAN1_0443</name>
</gene>
<sequence>MDPYVALARSSIAAYVRERRRISPPPGLPPELASRRRGAFVSIKKGGALRGCIGTYQPTEENLAEEIIANAIRAATEDPRFPPLTPDELPEVSLSVDVLSPPEPCRAADLDPRRYGVIVEAGWRRGLLLPDLPGVDTVEEQLRIAKMKAGISADEPCRLWRFTVERHTE</sequence>